<sequence length="79" mass="9559">MQSILYILLNSIFIYFLRSVFIIFIFSWFIILHYLIIKYHFFAIKTTPITEYKNLSKKARYARVFLCFLLNPFSGESKC</sequence>
<keyword evidence="1" id="KW-0472">Membrane</keyword>
<dbReference type="Proteomes" id="UP000178632">
    <property type="component" value="Unassembled WGS sequence"/>
</dbReference>
<proteinExistence type="predicted"/>
<comment type="caution">
    <text evidence="2">The sequence shown here is derived from an EMBL/GenBank/DDBJ whole genome shotgun (WGS) entry which is preliminary data.</text>
</comment>
<protein>
    <submittedName>
        <fullName evidence="2">Uncharacterized protein</fullName>
    </submittedName>
</protein>
<dbReference type="AlphaFoldDB" id="A0A1G2IK46"/>
<keyword evidence="1" id="KW-1133">Transmembrane helix</keyword>
<organism evidence="2 3">
    <name type="scientific">Candidatus Staskawiczbacteria bacterium RIFCSPLOWO2_12_FULL_37_15</name>
    <dbReference type="NCBI Taxonomy" id="1802218"/>
    <lineage>
        <taxon>Bacteria</taxon>
        <taxon>Candidatus Staskawicziibacteriota</taxon>
    </lineage>
</organism>
<gene>
    <name evidence="2" type="ORF">A3G45_01540</name>
</gene>
<dbReference type="EMBL" id="MHPE01000054">
    <property type="protein sequence ID" value="OGZ75229.1"/>
    <property type="molecule type" value="Genomic_DNA"/>
</dbReference>
<feature type="transmembrane region" description="Helical" evidence="1">
    <location>
        <begin position="12"/>
        <end position="36"/>
    </location>
</feature>
<accession>A0A1G2IK46</accession>
<evidence type="ECO:0000256" key="1">
    <source>
        <dbReference type="SAM" id="Phobius"/>
    </source>
</evidence>
<evidence type="ECO:0000313" key="2">
    <source>
        <dbReference type="EMBL" id="OGZ75229.1"/>
    </source>
</evidence>
<keyword evidence="1" id="KW-0812">Transmembrane</keyword>
<reference evidence="2 3" key="1">
    <citation type="journal article" date="2016" name="Nat. Commun.">
        <title>Thousands of microbial genomes shed light on interconnected biogeochemical processes in an aquifer system.</title>
        <authorList>
            <person name="Anantharaman K."/>
            <person name="Brown C.T."/>
            <person name="Hug L.A."/>
            <person name="Sharon I."/>
            <person name="Castelle C.J."/>
            <person name="Probst A.J."/>
            <person name="Thomas B.C."/>
            <person name="Singh A."/>
            <person name="Wilkins M.J."/>
            <person name="Karaoz U."/>
            <person name="Brodie E.L."/>
            <person name="Williams K.H."/>
            <person name="Hubbard S.S."/>
            <person name="Banfield J.F."/>
        </authorList>
    </citation>
    <scope>NUCLEOTIDE SEQUENCE [LARGE SCALE GENOMIC DNA]</scope>
</reference>
<evidence type="ECO:0000313" key="3">
    <source>
        <dbReference type="Proteomes" id="UP000178632"/>
    </source>
</evidence>
<name>A0A1G2IK46_9BACT</name>